<dbReference type="SUPFAM" id="SSF103473">
    <property type="entry name" value="MFS general substrate transporter"/>
    <property type="match status" value="1"/>
</dbReference>
<dbReference type="PANTHER" id="PTHR43528:SF1">
    <property type="entry name" value="ALPHA-KETOGLUTARATE PERMEASE"/>
    <property type="match status" value="1"/>
</dbReference>
<evidence type="ECO:0000256" key="6">
    <source>
        <dbReference type="ARBA" id="ARBA00022989"/>
    </source>
</evidence>
<feature type="transmembrane region" description="Helical" evidence="8">
    <location>
        <begin position="399"/>
        <end position="419"/>
    </location>
</feature>
<dbReference type="GO" id="GO:0005886">
    <property type="term" value="C:plasma membrane"/>
    <property type="evidence" value="ECO:0007669"/>
    <property type="project" value="UniProtKB-SubCell"/>
</dbReference>
<keyword evidence="11" id="KW-1185">Reference proteome</keyword>
<protein>
    <submittedName>
        <fullName evidence="10">MHS family alpha-ketoglutarate permease-like MFS transporter</fullName>
    </submittedName>
</protein>
<feature type="transmembrane region" description="Helical" evidence="8">
    <location>
        <begin position="374"/>
        <end position="393"/>
    </location>
</feature>
<evidence type="ECO:0000313" key="11">
    <source>
        <dbReference type="Proteomes" id="UP000578112"/>
    </source>
</evidence>
<evidence type="ECO:0000256" key="5">
    <source>
        <dbReference type="ARBA" id="ARBA00022847"/>
    </source>
</evidence>
<proteinExistence type="predicted"/>
<keyword evidence="4 8" id="KW-0812">Transmembrane</keyword>
<keyword evidence="3" id="KW-1003">Cell membrane</keyword>
<dbReference type="PANTHER" id="PTHR43528">
    <property type="entry name" value="ALPHA-KETOGLUTARATE PERMEASE"/>
    <property type="match status" value="1"/>
</dbReference>
<feature type="transmembrane region" description="Helical" evidence="8">
    <location>
        <begin position="54"/>
        <end position="77"/>
    </location>
</feature>
<sequence length="446" mass="46373">MTTYTAPTASTPRSRFRTVATTVAGNFIEYFDWLIFGLYAPILAQHFFPGGSPLTAVLGVFSAYAAGMFFRPLGGILAGRLADRRGRRVALLLSITLMGGGSLVIGLLPAYASIGVAAPILLFLARAAQGLSAGGEWPAAVSYLMELAPRSRRCLYGSYFAVSSAAGGLAAAMLGLGLGAFFGAGAMAQWAWRVPFLVGAALSGVLLLLRRQLAESEPFARARRTRPRAGLRRLLREHPRAVGVAALFVAGLTINTTTWTTVAPALAQTRLHADPAVVYAAVSASIALAMLVQIPFGLLADRIGVLPMLTASLLGFAVAGPFALAAMAPSLGRLVLCMGTGLVLMACLTSVMPKLMAALFPVELRASGLGLPHGIANSLAGGLTPFIATYLAGHGRFGWYLGLLVVAAALAWVAGWIAVRRMSDESADPVADPAPRGELVAAARDA</sequence>
<dbReference type="Gene3D" id="1.20.1250.20">
    <property type="entry name" value="MFS general substrate transporter like domains"/>
    <property type="match status" value="2"/>
</dbReference>
<evidence type="ECO:0000256" key="7">
    <source>
        <dbReference type="ARBA" id="ARBA00023136"/>
    </source>
</evidence>
<name>A0A7W7HWD7_9ACTN</name>
<reference evidence="10 11" key="1">
    <citation type="submission" date="2020-08" db="EMBL/GenBank/DDBJ databases">
        <title>Sequencing the genomes of 1000 actinobacteria strains.</title>
        <authorList>
            <person name="Klenk H.-P."/>
        </authorList>
    </citation>
    <scope>NUCLEOTIDE SEQUENCE [LARGE SCALE GENOMIC DNA]</scope>
    <source>
        <strain evidence="10 11">DSM 43149</strain>
    </source>
</reference>
<dbReference type="Pfam" id="PF07690">
    <property type="entry name" value="MFS_1"/>
    <property type="match status" value="1"/>
</dbReference>
<feature type="transmembrane region" description="Helical" evidence="8">
    <location>
        <begin position="30"/>
        <end position="48"/>
    </location>
</feature>
<feature type="transmembrane region" description="Helical" evidence="8">
    <location>
        <begin position="241"/>
        <end position="266"/>
    </location>
</feature>
<keyword evidence="6 8" id="KW-1133">Transmembrane helix</keyword>
<evidence type="ECO:0000313" key="10">
    <source>
        <dbReference type="EMBL" id="MBB4761982.1"/>
    </source>
</evidence>
<dbReference type="InterPro" id="IPR020846">
    <property type="entry name" value="MFS_dom"/>
</dbReference>
<feature type="transmembrane region" description="Helical" evidence="8">
    <location>
        <begin position="278"/>
        <end position="299"/>
    </location>
</feature>
<dbReference type="PROSITE" id="PS50850">
    <property type="entry name" value="MFS"/>
    <property type="match status" value="1"/>
</dbReference>
<dbReference type="InterPro" id="IPR011701">
    <property type="entry name" value="MFS"/>
</dbReference>
<feature type="transmembrane region" description="Helical" evidence="8">
    <location>
        <begin position="333"/>
        <end position="353"/>
    </location>
</feature>
<feature type="transmembrane region" description="Helical" evidence="8">
    <location>
        <begin position="156"/>
        <end position="184"/>
    </location>
</feature>
<feature type="transmembrane region" description="Helical" evidence="8">
    <location>
        <begin position="306"/>
        <end position="327"/>
    </location>
</feature>
<dbReference type="AlphaFoldDB" id="A0A7W7HWD7"/>
<evidence type="ECO:0000256" key="8">
    <source>
        <dbReference type="SAM" id="Phobius"/>
    </source>
</evidence>
<evidence type="ECO:0000259" key="9">
    <source>
        <dbReference type="PROSITE" id="PS50850"/>
    </source>
</evidence>
<feature type="transmembrane region" description="Helical" evidence="8">
    <location>
        <begin position="120"/>
        <end position="144"/>
    </location>
</feature>
<organism evidence="10 11">
    <name type="scientific">Actinoplanes digitatis</name>
    <dbReference type="NCBI Taxonomy" id="1868"/>
    <lineage>
        <taxon>Bacteria</taxon>
        <taxon>Bacillati</taxon>
        <taxon>Actinomycetota</taxon>
        <taxon>Actinomycetes</taxon>
        <taxon>Micromonosporales</taxon>
        <taxon>Micromonosporaceae</taxon>
        <taxon>Actinoplanes</taxon>
    </lineage>
</organism>
<keyword evidence="7 8" id="KW-0472">Membrane</keyword>
<feature type="domain" description="Major facilitator superfamily (MFS) profile" evidence="9">
    <location>
        <begin position="18"/>
        <end position="426"/>
    </location>
</feature>
<evidence type="ECO:0000256" key="3">
    <source>
        <dbReference type="ARBA" id="ARBA00022475"/>
    </source>
</evidence>
<feature type="transmembrane region" description="Helical" evidence="8">
    <location>
        <begin position="89"/>
        <end position="114"/>
    </location>
</feature>
<comment type="caution">
    <text evidence="10">The sequence shown here is derived from an EMBL/GenBank/DDBJ whole genome shotgun (WGS) entry which is preliminary data.</text>
</comment>
<feature type="transmembrane region" description="Helical" evidence="8">
    <location>
        <begin position="190"/>
        <end position="209"/>
    </location>
</feature>
<dbReference type="GO" id="GO:0015293">
    <property type="term" value="F:symporter activity"/>
    <property type="evidence" value="ECO:0007669"/>
    <property type="project" value="UniProtKB-KW"/>
</dbReference>
<dbReference type="RefSeq" id="WP_184992758.1">
    <property type="nucleotide sequence ID" value="NZ_BOMK01000002.1"/>
</dbReference>
<dbReference type="EMBL" id="JACHNH010000001">
    <property type="protein sequence ID" value="MBB4761982.1"/>
    <property type="molecule type" value="Genomic_DNA"/>
</dbReference>
<gene>
    <name evidence="10" type="ORF">BJ971_002538</name>
</gene>
<evidence type="ECO:0000256" key="2">
    <source>
        <dbReference type="ARBA" id="ARBA00022448"/>
    </source>
</evidence>
<evidence type="ECO:0000256" key="1">
    <source>
        <dbReference type="ARBA" id="ARBA00004651"/>
    </source>
</evidence>
<dbReference type="InterPro" id="IPR051084">
    <property type="entry name" value="H+-coupled_symporters"/>
</dbReference>
<comment type="subcellular location">
    <subcellularLocation>
        <location evidence="1">Cell membrane</location>
        <topology evidence="1">Multi-pass membrane protein</topology>
    </subcellularLocation>
</comment>
<dbReference type="Proteomes" id="UP000578112">
    <property type="component" value="Unassembled WGS sequence"/>
</dbReference>
<accession>A0A7W7HWD7</accession>
<keyword evidence="5" id="KW-0769">Symport</keyword>
<dbReference type="InterPro" id="IPR036259">
    <property type="entry name" value="MFS_trans_sf"/>
</dbReference>
<evidence type="ECO:0000256" key="4">
    <source>
        <dbReference type="ARBA" id="ARBA00022692"/>
    </source>
</evidence>
<keyword evidence="2" id="KW-0813">Transport</keyword>